<feature type="domain" description="RGS" evidence="4">
    <location>
        <begin position="653"/>
        <end position="770"/>
    </location>
</feature>
<feature type="region of interest" description="Disordered" evidence="2">
    <location>
        <begin position="582"/>
        <end position="608"/>
    </location>
</feature>
<feature type="compositionally biased region" description="Basic residues" evidence="2">
    <location>
        <begin position="518"/>
        <end position="528"/>
    </location>
</feature>
<dbReference type="PANTHER" id="PTHR46361:SF3">
    <property type="entry name" value="ELECTRON CARRIER_ PROTEIN DISULFIDE OXIDOREDUCTASE"/>
    <property type="match status" value="1"/>
</dbReference>
<evidence type="ECO:0000256" key="2">
    <source>
        <dbReference type="SAM" id="MobiDB-lite"/>
    </source>
</evidence>
<proteinExistence type="predicted"/>
<dbReference type="PROSITE" id="PS50112">
    <property type="entry name" value="PAS"/>
    <property type="match status" value="1"/>
</dbReference>
<dbReference type="Gene3D" id="3.30.450.20">
    <property type="entry name" value="PAS domain"/>
    <property type="match status" value="1"/>
</dbReference>
<evidence type="ECO:0000313" key="5">
    <source>
        <dbReference type="EMBL" id="KAJ6249129.1"/>
    </source>
</evidence>
<dbReference type="PANTHER" id="PTHR46361">
    <property type="entry name" value="ELECTRON CARRIER/ PROTEIN DISULFIDE OXIDOREDUCTASE"/>
    <property type="match status" value="1"/>
</dbReference>
<protein>
    <submittedName>
        <fullName evidence="5">Electron carrier/ protein disulfide oxidoreductase</fullName>
    </submittedName>
</protein>
<name>A0ABQ8YX35_9EUKA</name>
<feature type="compositionally biased region" description="Basic and acidic residues" evidence="2">
    <location>
        <begin position="529"/>
        <end position="539"/>
    </location>
</feature>
<gene>
    <name evidence="5" type="ORF">M0813_01728</name>
</gene>
<accession>A0ABQ8YX35</accession>
<dbReference type="EMBL" id="JAOAOG010000102">
    <property type="protein sequence ID" value="KAJ6249129.1"/>
    <property type="molecule type" value="Genomic_DNA"/>
</dbReference>
<organism evidence="5 6">
    <name type="scientific">Anaeramoeba flamelloides</name>
    <dbReference type="NCBI Taxonomy" id="1746091"/>
    <lineage>
        <taxon>Eukaryota</taxon>
        <taxon>Metamonada</taxon>
        <taxon>Anaeramoebidae</taxon>
        <taxon>Anaeramoeba</taxon>
    </lineage>
</organism>
<evidence type="ECO:0000259" key="3">
    <source>
        <dbReference type="PROSITE" id="PS50112"/>
    </source>
</evidence>
<evidence type="ECO:0000259" key="4">
    <source>
        <dbReference type="PROSITE" id="PS50132"/>
    </source>
</evidence>
<sequence length="1078" mass="127709">MGNKLQSLQEVPHITKRRFQKLQKQLKSNVKGILFVNSECKILYINNTVKNLFQVKEKKLVGNAFEILCPKEQPHLGNESKYLIYSTSELALSKHNQIIDLVWSFQKTSNRKYKRGIANENENENEKEKEKEKENENENEKKRTKKKEFFNVNGQLIWANVGILAFHIKKKIVFQIWIEKISSPEIVFEFGDKIRSLEETIKFLKRKISEKQQEFGTLETEKKMLKLAKQMRELTNDTEEKRYQIKLNEQKTEMYQDKQRKRTKNKIIVKHQIKNYLLKYEKKQNLLNQEYQETKKKNETNPLLASLSKFQNEIQQNLLEKKKLIKEIQDSKTQTHDMDQQIERFENDQKNLIFQSPGIMQSNNILDQIEKKICSTNEKIKKIKKKIQNNSKDKTLESALIEKKRLLKKLINENNQMKLKIDQVRSFKTLSLRQISEESFDEFSDTISDSSNRGFISPRWRINQTFLKNESPKKIRQSKPNYIKKESKDNKINNSKNIHTNQIQIKVVNLNEKDINKKAHPKEMKKRHEIFEGNQESKKNNLKKNNSFQYLKSNKQKVNKKSAKYLSKRATDQWLKQFSLKKNDSKNSSTPKLLHSHSNSDLSKNRKLKKRSLSFTELITTKKKKSKNKRKKKSKQNFEKEKQPLYPLEKINNFETFIKLPLPRQYFNEYLTELNVQEMLMFYKDYQIFQEKYTLQNKRKLSKYLIDNYISMGSIFEVNYEGCNQEILQRYQSGDYSYDLFDPIAKRVYKILKDEYFETFLLTSYFTELQELKIKLQNRFVNNSFRNGTLIGEKDSVSVLNRNIIFQGNIMDASEIMQNISEKLIDLLNINSNLNSINDGGSSDGKGVSTHLNCESLSKTVHFQKFEIVCTSLQAINLGELCRLNNLKRKVFFINLYNLMAIHGLISKKHPRNKNSLKKFQKGCTYDIGGKLFNMNDILQILKIKKLEKNSLRIIQDLSISNVDPRMVFALFSFTSQPIPLQTYYPKSFNKQLTIVTRIHLEKYFHFDHYNETVLLPQIFSLNWKHFGKNISQLIFWIRNFLSFSDPMSLYLYKIEIDKLIVSPDLNFSSAYSLLEHI</sequence>
<dbReference type="Pfam" id="PF00615">
    <property type="entry name" value="RGS"/>
    <property type="match status" value="1"/>
</dbReference>
<feature type="coiled-coil region" evidence="1">
    <location>
        <begin position="277"/>
        <end position="327"/>
    </location>
</feature>
<dbReference type="InterPro" id="IPR006869">
    <property type="entry name" value="DUF547"/>
</dbReference>
<feature type="region of interest" description="Disordered" evidence="2">
    <location>
        <begin position="116"/>
        <end position="143"/>
    </location>
</feature>
<dbReference type="SUPFAM" id="SSF48097">
    <property type="entry name" value="Regulator of G-protein signaling, RGS"/>
    <property type="match status" value="1"/>
</dbReference>
<feature type="compositionally biased region" description="Basic residues" evidence="2">
    <location>
        <begin position="554"/>
        <end position="563"/>
    </location>
</feature>
<reference evidence="5" key="1">
    <citation type="submission" date="2022-08" db="EMBL/GenBank/DDBJ databases">
        <title>Novel sulfate-reducing endosymbionts in the free-living metamonad Anaeramoeba.</title>
        <authorList>
            <person name="Jerlstrom-Hultqvist J."/>
            <person name="Cepicka I."/>
            <person name="Gallot-Lavallee L."/>
            <person name="Salas-Leiva D."/>
            <person name="Curtis B.A."/>
            <person name="Zahonova K."/>
            <person name="Pipaliya S."/>
            <person name="Dacks J."/>
            <person name="Roger A.J."/>
        </authorList>
    </citation>
    <scope>NUCLEOTIDE SEQUENCE</scope>
    <source>
        <strain evidence="5">Schooner1</strain>
    </source>
</reference>
<dbReference type="InterPro" id="IPR016137">
    <property type="entry name" value="RGS"/>
</dbReference>
<dbReference type="SMART" id="SM00315">
    <property type="entry name" value="RGS"/>
    <property type="match status" value="1"/>
</dbReference>
<dbReference type="InterPro" id="IPR000014">
    <property type="entry name" value="PAS"/>
</dbReference>
<dbReference type="InterPro" id="IPR044926">
    <property type="entry name" value="RGS_subdomain_2"/>
</dbReference>
<comment type="caution">
    <text evidence="5">The sequence shown here is derived from an EMBL/GenBank/DDBJ whole genome shotgun (WGS) entry which is preliminary data.</text>
</comment>
<feature type="region of interest" description="Disordered" evidence="2">
    <location>
        <begin position="516"/>
        <end position="563"/>
    </location>
</feature>
<dbReference type="Pfam" id="PF04784">
    <property type="entry name" value="DUF547"/>
    <property type="match status" value="1"/>
</dbReference>
<evidence type="ECO:0000313" key="6">
    <source>
        <dbReference type="Proteomes" id="UP001150062"/>
    </source>
</evidence>
<dbReference type="Proteomes" id="UP001150062">
    <property type="component" value="Unassembled WGS sequence"/>
</dbReference>
<evidence type="ECO:0000256" key="1">
    <source>
        <dbReference type="SAM" id="Coils"/>
    </source>
</evidence>
<feature type="compositionally biased region" description="Basic and acidic residues" evidence="2">
    <location>
        <begin position="124"/>
        <end position="141"/>
    </location>
</feature>
<keyword evidence="1" id="KW-0175">Coiled coil</keyword>
<dbReference type="PROSITE" id="PS50132">
    <property type="entry name" value="RGS"/>
    <property type="match status" value="1"/>
</dbReference>
<dbReference type="InterPro" id="IPR036305">
    <property type="entry name" value="RGS_sf"/>
</dbReference>
<dbReference type="Gene3D" id="1.10.167.10">
    <property type="entry name" value="Regulator of G-protein Signalling 4, domain 2"/>
    <property type="match status" value="1"/>
</dbReference>
<feature type="coiled-coil region" evidence="1">
    <location>
        <begin position="194"/>
        <end position="221"/>
    </location>
</feature>
<feature type="domain" description="PAS" evidence="3">
    <location>
        <begin position="18"/>
        <end position="87"/>
    </location>
</feature>
<keyword evidence="6" id="KW-1185">Reference proteome</keyword>